<name>A0A5B0MLR6_PUCGR</name>
<evidence type="ECO:0000259" key="1">
    <source>
        <dbReference type="Pfam" id="PF14529"/>
    </source>
</evidence>
<dbReference type="Proteomes" id="UP000324748">
    <property type="component" value="Unassembled WGS sequence"/>
</dbReference>
<dbReference type="Pfam" id="PF14529">
    <property type="entry name" value="Exo_endo_phos_2"/>
    <property type="match status" value="1"/>
</dbReference>
<dbReference type="InterPro" id="IPR036691">
    <property type="entry name" value="Endo/exonu/phosph_ase_sf"/>
</dbReference>
<dbReference type="GO" id="GO:0003824">
    <property type="term" value="F:catalytic activity"/>
    <property type="evidence" value="ECO:0007669"/>
    <property type="project" value="InterPro"/>
</dbReference>
<protein>
    <recommendedName>
        <fullName evidence="1">Endonuclease/exonuclease/phosphatase domain-containing protein</fullName>
    </recommendedName>
</protein>
<feature type="domain" description="Endonuclease/exonuclease/phosphatase" evidence="1">
    <location>
        <begin position="136"/>
        <end position="256"/>
    </location>
</feature>
<dbReference type="AlphaFoldDB" id="A0A5B0MLR6"/>
<accession>A0A5B0MLR6</accession>
<dbReference type="SUPFAM" id="SSF56219">
    <property type="entry name" value="DNase I-like"/>
    <property type="match status" value="1"/>
</dbReference>
<comment type="caution">
    <text evidence="2">The sequence shown here is derived from an EMBL/GenBank/DDBJ whole genome shotgun (WGS) entry which is preliminary data.</text>
</comment>
<proteinExistence type="predicted"/>
<evidence type="ECO:0000313" key="2">
    <source>
        <dbReference type="EMBL" id="KAA1077532.1"/>
    </source>
</evidence>
<reference evidence="2 3" key="1">
    <citation type="submission" date="2019-05" db="EMBL/GenBank/DDBJ databases">
        <title>Emergence of the Ug99 lineage of the wheat stem rust pathogen through somatic hybridization.</title>
        <authorList>
            <person name="Li F."/>
            <person name="Upadhyaya N.M."/>
            <person name="Sperschneider J."/>
            <person name="Matny O."/>
            <person name="Nguyen-Phuc H."/>
            <person name="Mago R."/>
            <person name="Raley C."/>
            <person name="Miller M.E."/>
            <person name="Silverstein K.A.T."/>
            <person name="Henningsen E."/>
            <person name="Hirsch C.D."/>
            <person name="Visser B."/>
            <person name="Pretorius Z.A."/>
            <person name="Steffenson B.J."/>
            <person name="Schwessinger B."/>
            <person name="Dodds P.N."/>
            <person name="Figueroa M."/>
        </authorList>
    </citation>
    <scope>NUCLEOTIDE SEQUENCE [LARGE SCALE GENOMIC DNA]</scope>
    <source>
        <strain evidence="2">21-0</strain>
    </source>
</reference>
<dbReference type="InterPro" id="IPR005135">
    <property type="entry name" value="Endo/exonuclease/phosphatase"/>
</dbReference>
<evidence type="ECO:0000313" key="3">
    <source>
        <dbReference type="Proteomes" id="UP000324748"/>
    </source>
</evidence>
<gene>
    <name evidence="2" type="ORF">PGT21_011139</name>
</gene>
<organism evidence="2 3">
    <name type="scientific">Puccinia graminis f. sp. tritici</name>
    <dbReference type="NCBI Taxonomy" id="56615"/>
    <lineage>
        <taxon>Eukaryota</taxon>
        <taxon>Fungi</taxon>
        <taxon>Dikarya</taxon>
        <taxon>Basidiomycota</taxon>
        <taxon>Pucciniomycotina</taxon>
        <taxon>Pucciniomycetes</taxon>
        <taxon>Pucciniales</taxon>
        <taxon>Pucciniaceae</taxon>
        <taxon>Puccinia</taxon>
    </lineage>
</organism>
<keyword evidence="3" id="KW-1185">Reference proteome</keyword>
<dbReference type="OrthoDB" id="2505506at2759"/>
<sequence length="521" mass="60031">MSSYNLLYSHSSSQNFHSGSLSPSSDSHNTPFKILQLNCHNSFDVTTNALNSESRFSILVLQEPWINPHTLKLPHYASWSCILDSNHSPSSYSDKHRTCFFLDKSFSSEDIHLVKDGNRILSTIDLTINNNRVKKIRLINLYNPPRSFEGIKCLTDWLDQHNDRCIPSFIFMDSNLHHRSWNPPNYNHSHQQSKDLIRTCGRHGFKIVSEKGKPTFMNRRTSSTVIDLVWGNFSCFQFIDSCCTSSNNFGSDHQAIVLNLNFNPHPIPVTRLSVDLNSDVDKFVDELTISFQNSIDRQKKTVNSNSSKFKAWWDKVILSPIIQNRNRARKWMLVARSVQASDCYQFWQKTFKEKVFELKRNHWRKFLAESKDHQIFKAYKFTKPVSSGNIAPLLNENNELTSDKGEQARLLFKGTSEVPINCDLEDVIPPIFSTPFSFPDISVPEIDNIISNLPKKKLAVMTILLTKFLFGVKRSSYLFLSNFFQRVSVWGIFLNNGDMQSQSLFVKRIKILMLILALIGQ</sequence>
<dbReference type="Gene3D" id="3.60.10.10">
    <property type="entry name" value="Endonuclease/exonuclease/phosphatase"/>
    <property type="match status" value="1"/>
</dbReference>
<dbReference type="EMBL" id="VSWC01000144">
    <property type="protein sequence ID" value="KAA1077532.1"/>
    <property type="molecule type" value="Genomic_DNA"/>
</dbReference>